<keyword evidence="10 12" id="KW-0694">RNA-binding</keyword>
<keyword evidence="12" id="KW-0963">Cytoplasm</keyword>
<name>A0A7W9W2W9_9FIRM</name>
<dbReference type="CDD" id="cd00593">
    <property type="entry name" value="RIBOc"/>
    <property type="match status" value="1"/>
</dbReference>
<evidence type="ECO:0000256" key="4">
    <source>
        <dbReference type="ARBA" id="ARBA00022664"/>
    </source>
</evidence>
<keyword evidence="3 12" id="KW-0698">rRNA processing</keyword>
<dbReference type="SUPFAM" id="SSF54768">
    <property type="entry name" value="dsRNA-binding domain-like"/>
    <property type="match status" value="1"/>
</dbReference>
<comment type="cofactor">
    <cofactor evidence="12">
        <name>Mg(2+)</name>
        <dbReference type="ChEBI" id="CHEBI:18420"/>
    </cofactor>
</comment>
<feature type="active site" evidence="12">
    <location>
        <position position="129"/>
    </location>
</feature>
<dbReference type="SMART" id="SM00358">
    <property type="entry name" value="DSRM"/>
    <property type="match status" value="1"/>
</dbReference>
<dbReference type="GeneID" id="85014878"/>
<evidence type="ECO:0000256" key="6">
    <source>
        <dbReference type="ARBA" id="ARBA00022723"/>
    </source>
</evidence>
<comment type="catalytic activity">
    <reaction evidence="1 12">
        <text>Endonucleolytic cleavage to 5'-phosphomonoester.</text>
        <dbReference type="EC" id="3.1.26.3"/>
    </reaction>
</comment>
<feature type="domain" description="RNase III" evidence="14">
    <location>
        <begin position="11"/>
        <end position="140"/>
    </location>
</feature>
<organism evidence="15 16">
    <name type="scientific">Oribacterium sinus</name>
    <dbReference type="NCBI Taxonomy" id="237576"/>
    <lineage>
        <taxon>Bacteria</taxon>
        <taxon>Bacillati</taxon>
        <taxon>Bacillota</taxon>
        <taxon>Clostridia</taxon>
        <taxon>Lachnospirales</taxon>
        <taxon>Lachnospiraceae</taxon>
        <taxon>Oribacterium</taxon>
    </lineage>
</organism>
<feature type="domain" description="DRBM" evidence="13">
    <location>
        <begin position="164"/>
        <end position="232"/>
    </location>
</feature>
<dbReference type="InterPro" id="IPR036389">
    <property type="entry name" value="RNase_III_sf"/>
</dbReference>
<evidence type="ECO:0000256" key="9">
    <source>
        <dbReference type="ARBA" id="ARBA00022842"/>
    </source>
</evidence>
<dbReference type="GO" id="GO:0046872">
    <property type="term" value="F:metal ion binding"/>
    <property type="evidence" value="ECO:0007669"/>
    <property type="project" value="UniProtKB-KW"/>
</dbReference>
<dbReference type="GO" id="GO:0006397">
    <property type="term" value="P:mRNA processing"/>
    <property type="evidence" value="ECO:0007669"/>
    <property type="project" value="UniProtKB-UniRule"/>
</dbReference>
<evidence type="ECO:0000256" key="3">
    <source>
        <dbReference type="ARBA" id="ARBA00022552"/>
    </source>
</evidence>
<evidence type="ECO:0000256" key="11">
    <source>
        <dbReference type="ARBA" id="ARBA00049596"/>
    </source>
</evidence>
<accession>A0A7W9W2W9</accession>
<evidence type="ECO:0000313" key="15">
    <source>
        <dbReference type="EMBL" id="MBB6041359.1"/>
    </source>
</evidence>
<evidence type="ECO:0000256" key="12">
    <source>
        <dbReference type="HAMAP-Rule" id="MF_00104"/>
    </source>
</evidence>
<dbReference type="GO" id="GO:0019843">
    <property type="term" value="F:rRNA binding"/>
    <property type="evidence" value="ECO:0007669"/>
    <property type="project" value="UniProtKB-KW"/>
</dbReference>
<dbReference type="PANTHER" id="PTHR14950">
    <property type="entry name" value="DICER-RELATED"/>
    <property type="match status" value="1"/>
</dbReference>
<dbReference type="GO" id="GO:0004525">
    <property type="term" value="F:ribonuclease III activity"/>
    <property type="evidence" value="ECO:0007669"/>
    <property type="project" value="UniProtKB-UniRule"/>
</dbReference>
<dbReference type="InterPro" id="IPR000999">
    <property type="entry name" value="RNase_III_dom"/>
</dbReference>
<dbReference type="GO" id="GO:0006364">
    <property type="term" value="P:rRNA processing"/>
    <property type="evidence" value="ECO:0007669"/>
    <property type="project" value="UniProtKB-UniRule"/>
</dbReference>
<dbReference type="AlphaFoldDB" id="A0A7W9W2W9"/>
<feature type="binding site" evidence="12">
    <location>
        <position position="129"/>
    </location>
    <ligand>
        <name>Mg(2+)</name>
        <dbReference type="ChEBI" id="CHEBI:18420"/>
    </ligand>
</feature>
<dbReference type="PROSITE" id="PS00517">
    <property type="entry name" value="RNASE_3_1"/>
    <property type="match status" value="1"/>
</dbReference>
<dbReference type="PANTHER" id="PTHR14950:SF37">
    <property type="entry name" value="ENDORIBONUCLEASE DICER"/>
    <property type="match status" value="1"/>
</dbReference>
<dbReference type="Gene3D" id="3.30.160.20">
    <property type="match status" value="1"/>
</dbReference>
<feature type="binding site" evidence="12">
    <location>
        <position position="53"/>
    </location>
    <ligand>
        <name>Mg(2+)</name>
        <dbReference type="ChEBI" id="CHEBI:18420"/>
    </ligand>
</feature>
<evidence type="ECO:0000259" key="14">
    <source>
        <dbReference type="PROSITE" id="PS50142"/>
    </source>
</evidence>
<dbReference type="InterPro" id="IPR011907">
    <property type="entry name" value="RNase_III"/>
</dbReference>
<evidence type="ECO:0000256" key="5">
    <source>
        <dbReference type="ARBA" id="ARBA00022722"/>
    </source>
</evidence>
<evidence type="ECO:0000256" key="1">
    <source>
        <dbReference type="ARBA" id="ARBA00000109"/>
    </source>
</evidence>
<keyword evidence="12" id="KW-0819">tRNA processing</keyword>
<feature type="active site" evidence="12">
    <location>
        <position position="57"/>
    </location>
</feature>
<keyword evidence="4 12" id="KW-0507">mRNA processing</keyword>
<evidence type="ECO:0000259" key="13">
    <source>
        <dbReference type="PROSITE" id="PS50137"/>
    </source>
</evidence>
<comment type="function">
    <text evidence="11 12">Digests double-stranded RNA. Involved in the processing of primary rRNA transcript to yield the immediate precursors to the large and small rRNAs (23S and 16S). Processes some mRNAs, and tRNAs when they are encoded in the rRNA operon. Processes pre-crRNA and tracrRNA of type II CRISPR loci if present in the organism.</text>
</comment>
<dbReference type="HAMAP" id="MF_00104">
    <property type="entry name" value="RNase_III"/>
    <property type="match status" value="1"/>
</dbReference>
<comment type="similarity">
    <text evidence="2">Belongs to the ribonuclease III family.</text>
</comment>
<comment type="subcellular location">
    <subcellularLocation>
        <location evidence="12">Cytoplasm</location>
    </subcellularLocation>
</comment>
<dbReference type="NCBIfam" id="TIGR02191">
    <property type="entry name" value="RNaseIII"/>
    <property type="match status" value="1"/>
</dbReference>
<dbReference type="RefSeq" id="WP_183683993.1">
    <property type="nucleotide sequence ID" value="NZ_JACHHH010000006.1"/>
</dbReference>
<keyword evidence="5 12" id="KW-0540">Nuclease</keyword>
<dbReference type="EMBL" id="JACHHH010000006">
    <property type="protein sequence ID" value="MBB6041359.1"/>
    <property type="molecule type" value="Genomic_DNA"/>
</dbReference>
<dbReference type="GO" id="GO:0005737">
    <property type="term" value="C:cytoplasm"/>
    <property type="evidence" value="ECO:0007669"/>
    <property type="project" value="UniProtKB-SubCell"/>
</dbReference>
<protein>
    <recommendedName>
        <fullName evidence="12">Ribonuclease 3</fullName>
        <ecNumber evidence="12">3.1.26.3</ecNumber>
    </recommendedName>
    <alternativeName>
        <fullName evidence="12">Ribonuclease III</fullName>
        <shortName evidence="12">RNase III</shortName>
    </alternativeName>
</protein>
<dbReference type="Proteomes" id="UP000522163">
    <property type="component" value="Unassembled WGS sequence"/>
</dbReference>
<evidence type="ECO:0000256" key="7">
    <source>
        <dbReference type="ARBA" id="ARBA00022759"/>
    </source>
</evidence>
<dbReference type="Gene3D" id="1.10.1520.10">
    <property type="entry name" value="Ribonuclease III domain"/>
    <property type="match status" value="1"/>
</dbReference>
<keyword evidence="8 12" id="KW-0378">Hydrolase</keyword>
<evidence type="ECO:0000256" key="8">
    <source>
        <dbReference type="ARBA" id="ARBA00022801"/>
    </source>
</evidence>
<evidence type="ECO:0000256" key="10">
    <source>
        <dbReference type="ARBA" id="ARBA00022884"/>
    </source>
</evidence>
<keyword evidence="6 12" id="KW-0479">Metal-binding</keyword>
<dbReference type="PROSITE" id="PS50142">
    <property type="entry name" value="RNASE_3_2"/>
    <property type="match status" value="1"/>
</dbReference>
<dbReference type="InterPro" id="IPR014720">
    <property type="entry name" value="dsRBD_dom"/>
</dbReference>
<evidence type="ECO:0000256" key="2">
    <source>
        <dbReference type="ARBA" id="ARBA00010183"/>
    </source>
</evidence>
<dbReference type="SUPFAM" id="SSF69065">
    <property type="entry name" value="RNase III domain-like"/>
    <property type="match status" value="1"/>
</dbReference>
<dbReference type="FunFam" id="1.10.1520.10:FF:000001">
    <property type="entry name" value="Ribonuclease 3"/>
    <property type="match status" value="1"/>
</dbReference>
<comment type="caution">
    <text evidence="15">The sequence shown here is derived from an EMBL/GenBank/DDBJ whole genome shotgun (WGS) entry which is preliminary data.</text>
</comment>
<dbReference type="PROSITE" id="PS50137">
    <property type="entry name" value="DS_RBD"/>
    <property type="match status" value="1"/>
</dbReference>
<sequence length="241" mass="26990">MMENMGSTPSLSRLEEDLGYHFQDQKLLLHALTHPSYSNEMGHPKEASNQRLEFLGDAVLELVSSTLLYHKKPVIQEGRMTKLRAALVCESALAVVAKSLQLSSYLLLGKGEEREGIQFRDSVLSDALEAVIGAIYLDGGMEKAEGFVRGKVLSDIEHKTLFQDAKTMLQEYCTAKHYPLEYDLLEESGPFHQRFYKVSVKVNEEVYGIGEGSSKKKAEQAAAYFALEKIKVETGDVFKVY</sequence>
<gene>
    <name evidence="12" type="primary">rnc</name>
    <name evidence="15" type="ORF">HNQ46_001339</name>
</gene>
<keyword evidence="12" id="KW-0699">rRNA-binding</keyword>
<keyword evidence="9 12" id="KW-0460">Magnesium</keyword>
<reference evidence="15 16" key="1">
    <citation type="submission" date="2020-08" db="EMBL/GenBank/DDBJ databases">
        <title>Genomic Encyclopedia of Type Strains, Phase IV (KMG-IV): sequencing the most valuable type-strain genomes for metagenomic binning, comparative biology and taxonomic classification.</title>
        <authorList>
            <person name="Goeker M."/>
        </authorList>
    </citation>
    <scope>NUCLEOTIDE SEQUENCE [LARGE SCALE GENOMIC DNA]</scope>
    <source>
        <strain evidence="15 16">DSM 17245</strain>
    </source>
</reference>
<dbReference type="CDD" id="cd10845">
    <property type="entry name" value="DSRM_RNAse_III_family"/>
    <property type="match status" value="1"/>
</dbReference>
<evidence type="ECO:0000313" key="16">
    <source>
        <dbReference type="Proteomes" id="UP000522163"/>
    </source>
</evidence>
<dbReference type="GO" id="GO:0008033">
    <property type="term" value="P:tRNA processing"/>
    <property type="evidence" value="ECO:0007669"/>
    <property type="project" value="UniProtKB-KW"/>
</dbReference>
<dbReference type="EC" id="3.1.26.3" evidence="12"/>
<dbReference type="Pfam" id="PF14622">
    <property type="entry name" value="Ribonucleas_3_3"/>
    <property type="match status" value="1"/>
</dbReference>
<comment type="subunit">
    <text evidence="12">Homodimer.</text>
</comment>
<dbReference type="Pfam" id="PF00035">
    <property type="entry name" value="dsrm"/>
    <property type="match status" value="1"/>
</dbReference>
<proteinExistence type="inferred from homology"/>
<feature type="binding site" evidence="12">
    <location>
        <position position="126"/>
    </location>
    <ligand>
        <name>Mg(2+)</name>
        <dbReference type="ChEBI" id="CHEBI:18420"/>
    </ligand>
</feature>
<dbReference type="SMART" id="SM00535">
    <property type="entry name" value="RIBOc"/>
    <property type="match status" value="1"/>
</dbReference>
<keyword evidence="7 12" id="KW-0255">Endonuclease</keyword>